<name>U6L557_EIMTE</name>
<gene>
    <name evidence="13" type="ORF">ETH_00015180</name>
</gene>
<feature type="transmembrane region" description="Helical" evidence="10">
    <location>
        <begin position="12"/>
        <end position="31"/>
    </location>
</feature>
<reference evidence="13" key="1">
    <citation type="submission" date="2013-10" db="EMBL/GenBank/DDBJ databases">
        <title>Genomic analysis of the causative agents of coccidiosis in chickens.</title>
        <authorList>
            <person name="Reid A.J."/>
            <person name="Blake D."/>
            <person name="Billington K."/>
            <person name="Browne H."/>
            <person name="Dunn M."/>
            <person name="Hung S."/>
            <person name="Kawahara F."/>
            <person name="Miranda-Saavedra D."/>
            <person name="Mourier T."/>
            <person name="Nagra H."/>
            <person name="Otto T.D."/>
            <person name="Rawlings N."/>
            <person name="Sanchez A."/>
            <person name="Sanders M."/>
            <person name="Subramaniam C."/>
            <person name="Tay Y."/>
            <person name="Dear P."/>
            <person name="Doerig C."/>
            <person name="Gruber A."/>
            <person name="Parkinson J."/>
            <person name="Shirley M."/>
            <person name="Wan K.L."/>
            <person name="Berriman M."/>
            <person name="Tomley F."/>
            <person name="Pain A."/>
        </authorList>
    </citation>
    <scope>NUCLEOTIDE SEQUENCE [LARGE SCALE GENOMIC DNA]</scope>
    <source>
        <strain evidence="13">Houghton</strain>
    </source>
</reference>
<evidence type="ECO:0000256" key="3">
    <source>
        <dbReference type="ARBA" id="ARBA00022679"/>
    </source>
</evidence>
<proteinExistence type="predicted"/>
<comment type="subcellular location">
    <subcellularLocation>
        <location evidence="1">Membrane</location>
    </subcellularLocation>
</comment>
<keyword evidence="9 10" id="KW-0472">Membrane</keyword>
<evidence type="ECO:0000259" key="11">
    <source>
        <dbReference type="Pfam" id="PF00097"/>
    </source>
</evidence>
<evidence type="ECO:0000256" key="5">
    <source>
        <dbReference type="ARBA" id="ARBA00022723"/>
    </source>
</evidence>
<dbReference type="Pfam" id="PF25563">
    <property type="entry name" value="TPR_SYVN1_N"/>
    <property type="match status" value="1"/>
</dbReference>
<keyword evidence="14" id="KW-1185">Reference proteome</keyword>
<evidence type="ECO:0000256" key="6">
    <source>
        <dbReference type="ARBA" id="ARBA00022771"/>
    </source>
</evidence>
<keyword evidence="8 10" id="KW-1133">Transmembrane helix</keyword>
<dbReference type="OrthoDB" id="8062037at2759"/>
<keyword evidence="6" id="KW-0863">Zinc-finger</keyword>
<keyword evidence="3" id="KW-0808">Transferase</keyword>
<evidence type="ECO:0000256" key="8">
    <source>
        <dbReference type="ARBA" id="ARBA00022989"/>
    </source>
</evidence>
<dbReference type="SUPFAM" id="SSF57850">
    <property type="entry name" value="RING/U-box"/>
    <property type="match status" value="1"/>
</dbReference>
<evidence type="ECO:0000313" key="14">
    <source>
        <dbReference type="Proteomes" id="UP000030747"/>
    </source>
</evidence>
<evidence type="ECO:0000256" key="10">
    <source>
        <dbReference type="SAM" id="Phobius"/>
    </source>
</evidence>
<dbReference type="VEuPathDB" id="ToxoDB:ETH2_1429900"/>
<evidence type="ECO:0000256" key="1">
    <source>
        <dbReference type="ARBA" id="ARBA00004370"/>
    </source>
</evidence>
<evidence type="ECO:0000256" key="9">
    <source>
        <dbReference type="ARBA" id="ARBA00023136"/>
    </source>
</evidence>
<evidence type="ECO:0000313" key="13">
    <source>
        <dbReference type="EMBL" id="CDJ43734.1"/>
    </source>
</evidence>
<dbReference type="VEuPathDB" id="ToxoDB:ETH_00015180"/>
<protein>
    <submittedName>
        <fullName evidence="13">Zinc finger (C3HC4 RING finger) protein, putative</fullName>
    </submittedName>
</protein>
<comment type="pathway">
    <text evidence="2">Protein modification; protein ubiquitination.</text>
</comment>
<organism evidence="13 14">
    <name type="scientific">Eimeria tenella</name>
    <name type="common">Coccidian parasite</name>
    <dbReference type="NCBI Taxonomy" id="5802"/>
    <lineage>
        <taxon>Eukaryota</taxon>
        <taxon>Sar</taxon>
        <taxon>Alveolata</taxon>
        <taxon>Apicomplexa</taxon>
        <taxon>Conoidasida</taxon>
        <taxon>Coccidia</taxon>
        <taxon>Eucoccidiorida</taxon>
        <taxon>Eimeriorina</taxon>
        <taxon>Eimeriidae</taxon>
        <taxon>Eimeria</taxon>
    </lineage>
</organism>
<dbReference type="InterPro" id="IPR057992">
    <property type="entry name" value="TPR_SYVN1_N"/>
</dbReference>
<keyword evidence="5" id="KW-0479">Metal-binding</keyword>
<accession>U6L557</accession>
<feature type="domain" description="E3 ubiquitin-protein ligase synoviolin-like TPR repeats" evidence="12">
    <location>
        <begin position="2"/>
        <end position="68"/>
    </location>
</feature>
<dbReference type="GO" id="GO:0061630">
    <property type="term" value="F:ubiquitin protein ligase activity"/>
    <property type="evidence" value="ECO:0007669"/>
    <property type="project" value="UniProtKB-EC"/>
</dbReference>
<dbReference type="InterPro" id="IPR018957">
    <property type="entry name" value="Znf_C3HC4_RING-type"/>
</dbReference>
<dbReference type="Pfam" id="PF00097">
    <property type="entry name" value="zf-C3HC4"/>
    <property type="match status" value="1"/>
</dbReference>
<reference evidence="13" key="2">
    <citation type="submission" date="2013-10" db="EMBL/GenBank/DDBJ databases">
        <authorList>
            <person name="Aslett M."/>
        </authorList>
    </citation>
    <scope>NUCLEOTIDE SEQUENCE [LARGE SCALE GENOMIC DNA]</scope>
    <source>
        <strain evidence="13">Houghton</strain>
    </source>
</reference>
<dbReference type="AlphaFoldDB" id="U6L557"/>
<dbReference type="PANTHER" id="PTHR22763:SF184">
    <property type="entry name" value="E3 UBIQUITIN-PROTEIN LIGASE SYNOVIOLIN"/>
    <property type="match status" value="1"/>
</dbReference>
<evidence type="ECO:0000256" key="4">
    <source>
        <dbReference type="ARBA" id="ARBA00022692"/>
    </source>
</evidence>
<dbReference type="GeneID" id="25252190"/>
<dbReference type="PANTHER" id="PTHR22763">
    <property type="entry name" value="RING ZINC FINGER PROTEIN"/>
    <property type="match status" value="1"/>
</dbReference>
<dbReference type="GO" id="GO:0008270">
    <property type="term" value="F:zinc ion binding"/>
    <property type="evidence" value="ECO:0007669"/>
    <property type="project" value="UniProtKB-KW"/>
</dbReference>
<dbReference type="EMBL" id="HG676078">
    <property type="protein sequence ID" value="CDJ43734.1"/>
    <property type="molecule type" value="Genomic_DNA"/>
</dbReference>
<evidence type="ECO:0000256" key="7">
    <source>
        <dbReference type="ARBA" id="ARBA00022833"/>
    </source>
</evidence>
<dbReference type="Proteomes" id="UP000030747">
    <property type="component" value="Unassembled WGS sequence"/>
</dbReference>
<dbReference type="Gene3D" id="3.30.40.10">
    <property type="entry name" value="Zinc/RING finger domain, C3HC4 (zinc finger)"/>
    <property type="match status" value="1"/>
</dbReference>
<evidence type="ECO:0000259" key="12">
    <source>
        <dbReference type="Pfam" id="PF25563"/>
    </source>
</evidence>
<feature type="domain" description="Zinc finger C3HC4 RING-type" evidence="11">
    <location>
        <begin position="87"/>
        <end position="115"/>
    </location>
</feature>
<dbReference type="RefSeq" id="XP_013234483.1">
    <property type="nucleotide sequence ID" value="XM_013379029.1"/>
</dbReference>
<dbReference type="InterPro" id="IPR013083">
    <property type="entry name" value="Znf_RING/FYVE/PHD"/>
</dbReference>
<evidence type="ECO:0000256" key="2">
    <source>
        <dbReference type="ARBA" id="ARBA00004906"/>
    </source>
</evidence>
<dbReference type="GO" id="GO:0036503">
    <property type="term" value="P:ERAD pathway"/>
    <property type="evidence" value="ECO:0007669"/>
    <property type="project" value="TreeGrafter"/>
</dbReference>
<dbReference type="InterPro" id="IPR050731">
    <property type="entry name" value="HRD1_E3_ubiq-ligases"/>
</dbReference>
<dbReference type="GO" id="GO:0012505">
    <property type="term" value="C:endomembrane system"/>
    <property type="evidence" value="ECO:0007669"/>
    <property type="project" value="UniProtKB-SubCell"/>
</dbReference>
<dbReference type="GO" id="GO:0043161">
    <property type="term" value="P:proteasome-mediated ubiquitin-dependent protein catabolic process"/>
    <property type="evidence" value="ECO:0007669"/>
    <property type="project" value="TreeGrafter"/>
</dbReference>
<sequence>MSKPAFMFYLDMVHDVLSLGIFLAFMLIFFFTQPSRLPLYMTADILHVSKALYRRVLSFRKYRALSKNLDSRFPDATAEELEAADTCIICRDTLAPGSKKLPCSHIFHIDCLRSAAAAAAAAGAAVAAAVAVPAAVAPAAVK</sequence>
<keyword evidence="4 10" id="KW-0812">Transmembrane</keyword>
<keyword evidence="7" id="KW-0862">Zinc</keyword>